<organism evidence="2 3">
    <name type="scientific">Labrys monachus</name>
    <dbReference type="NCBI Taxonomy" id="217067"/>
    <lineage>
        <taxon>Bacteria</taxon>
        <taxon>Pseudomonadati</taxon>
        <taxon>Pseudomonadota</taxon>
        <taxon>Alphaproteobacteria</taxon>
        <taxon>Hyphomicrobiales</taxon>
        <taxon>Xanthobacteraceae</taxon>
        <taxon>Labrys</taxon>
    </lineage>
</organism>
<dbReference type="Proteomes" id="UP001237448">
    <property type="component" value="Unassembled WGS sequence"/>
</dbReference>
<dbReference type="EMBL" id="JAUSVK010000001">
    <property type="protein sequence ID" value="MDQ0395441.1"/>
    <property type="molecule type" value="Genomic_DNA"/>
</dbReference>
<evidence type="ECO:0000313" key="3">
    <source>
        <dbReference type="Proteomes" id="UP001237448"/>
    </source>
</evidence>
<feature type="chain" id="PRO_5046942836" description="Lipoprotein" evidence="1">
    <location>
        <begin position="24"/>
        <end position="128"/>
    </location>
</feature>
<reference evidence="2 3" key="1">
    <citation type="submission" date="2023-07" db="EMBL/GenBank/DDBJ databases">
        <title>Genomic Encyclopedia of Type Strains, Phase IV (KMG-IV): sequencing the most valuable type-strain genomes for metagenomic binning, comparative biology and taxonomic classification.</title>
        <authorList>
            <person name="Goeker M."/>
        </authorList>
    </citation>
    <scope>NUCLEOTIDE SEQUENCE [LARGE SCALE GENOMIC DNA]</scope>
    <source>
        <strain evidence="2 3">DSM 5896</strain>
    </source>
</reference>
<evidence type="ECO:0000313" key="2">
    <source>
        <dbReference type="EMBL" id="MDQ0395441.1"/>
    </source>
</evidence>
<feature type="signal peptide" evidence="1">
    <location>
        <begin position="1"/>
        <end position="23"/>
    </location>
</feature>
<sequence length="128" mass="13824">MRMMKHIVPLALMLLGVAGCATASKAGMGGDEIKARIVGNTVTGVDDGKPYMEYYDPSGSIAGKDTEPYTGSWRIDGNKLCTGYESEDPTKTDLDWTCSGVSVVGDRVFWLDQDGEKTEAKLLPGRQQ</sequence>
<keyword evidence="1" id="KW-0732">Signal</keyword>
<keyword evidence="3" id="KW-1185">Reference proteome</keyword>
<gene>
    <name evidence="2" type="ORF">J3R73_005233</name>
</gene>
<evidence type="ECO:0000256" key="1">
    <source>
        <dbReference type="SAM" id="SignalP"/>
    </source>
</evidence>
<evidence type="ECO:0008006" key="4">
    <source>
        <dbReference type="Google" id="ProtNLM"/>
    </source>
</evidence>
<accession>A0ABU0FLF3</accession>
<name>A0ABU0FLF3_9HYPH</name>
<proteinExistence type="predicted"/>
<protein>
    <recommendedName>
        <fullName evidence="4">Lipoprotein</fullName>
    </recommendedName>
</protein>
<comment type="caution">
    <text evidence="2">The sequence shown here is derived from an EMBL/GenBank/DDBJ whole genome shotgun (WGS) entry which is preliminary data.</text>
</comment>
<dbReference type="PROSITE" id="PS51257">
    <property type="entry name" value="PROKAR_LIPOPROTEIN"/>
    <property type="match status" value="1"/>
</dbReference>